<keyword evidence="7" id="KW-1185">Reference proteome</keyword>
<keyword evidence="4" id="KW-0325">Glycoprotein</keyword>
<sequence>MKWDTLFPWITFLRKFNHVWALVGLLTLMLANTPVAWIIYENHIGNLTAFPHDIPYDVNRIDIRHSQISAIDKIGPFPWLQTFIFSNMSLIQLPDFTNASDSLIYIDLSSNNIMTITSIRPMPSLNDLDLRWNYLAEMPDLSNISSSLEVLKLSENKIVRIESIPLPKMYKLKRFMLSYNQLYEFPDLTNVSSTLEELDLAHNNLETVGFLPYVRFLRIITLSENRLTEFPDLSNVGTTLQRLGLSKNYIRYIPERLMMSLKTLNFLDLRENPLLSLPGLCHLNTIKLLLSESSFNCSWKMAFSKVMESAGKILFPQTSPHCDLPANLANKDWTSITIMDLIDGGDEVQKGMEHLQSIMPGEAPPLIEYFDSTYTSGALRHRHDNS</sequence>
<evidence type="ECO:0000256" key="3">
    <source>
        <dbReference type="ARBA" id="ARBA00022737"/>
    </source>
</evidence>
<keyword evidence="2" id="KW-0732">Signal</keyword>
<dbReference type="Proteomes" id="UP001208570">
    <property type="component" value="Unassembled WGS sequence"/>
</dbReference>
<evidence type="ECO:0000313" key="7">
    <source>
        <dbReference type="Proteomes" id="UP001208570"/>
    </source>
</evidence>
<dbReference type="PANTHER" id="PTHR45842:SF12">
    <property type="entry name" value="KEKKON 5, ISOFORM A"/>
    <property type="match status" value="1"/>
</dbReference>
<keyword evidence="1" id="KW-0433">Leucine-rich repeat</keyword>
<name>A0AAD9JRM8_9ANNE</name>
<dbReference type="PANTHER" id="PTHR45842">
    <property type="entry name" value="SYNAPTIC ADHESION-LIKE MOLECULE SALM"/>
    <property type="match status" value="1"/>
</dbReference>
<keyword evidence="5" id="KW-0472">Membrane</keyword>
<dbReference type="AlphaFoldDB" id="A0AAD9JRM8"/>
<reference evidence="6" key="1">
    <citation type="journal article" date="2023" name="Mol. Biol. Evol.">
        <title>Third-Generation Sequencing Reveals the Adaptive Role of the Epigenome in Three Deep-Sea Polychaetes.</title>
        <authorList>
            <person name="Perez M."/>
            <person name="Aroh O."/>
            <person name="Sun Y."/>
            <person name="Lan Y."/>
            <person name="Juniper S.K."/>
            <person name="Young C.R."/>
            <person name="Angers B."/>
            <person name="Qian P.Y."/>
        </authorList>
    </citation>
    <scope>NUCLEOTIDE SEQUENCE</scope>
    <source>
        <strain evidence="6">P08H-3</strain>
    </source>
</reference>
<dbReference type="SMART" id="SM00364">
    <property type="entry name" value="LRR_BAC"/>
    <property type="match status" value="5"/>
</dbReference>
<evidence type="ECO:0000256" key="5">
    <source>
        <dbReference type="SAM" id="Phobius"/>
    </source>
</evidence>
<protein>
    <submittedName>
        <fullName evidence="6">Uncharacterized protein</fullName>
    </submittedName>
</protein>
<dbReference type="EMBL" id="JAODUP010000187">
    <property type="protein sequence ID" value="KAK2157671.1"/>
    <property type="molecule type" value="Genomic_DNA"/>
</dbReference>
<keyword evidence="3" id="KW-0677">Repeat</keyword>
<accession>A0AAD9JRM8</accession>
<dbReference type="InterPro" id="IPR050467">
    <property type="entry name" value="LRFN"/>
</dbReference>
<gene>
    <name evidence="6" type="ORF">LSH36_187g07016</name>
</gene>
<dbReference type="Pfam" id="PF13855">
    <property type="entry name" value="LRR_8"/>
    <property type="match status" value="1"/>
</dbReference>
<dbReference type="Gene3D" id="3.80.10.10">
    <property type="entry name" value="Ribonuclease Inhibitor"/>
    <property type="match status" value="2"/>
</dbReference>
<keyword evidence="5" id="KW-0812">Transmembrane</keyword>
<feature type="transmembrane region" description="Helical" evidence="5">
    <location>
        <begin position="20"/>
        <end position="40"/>
    </location>
</feature>
<evidence type="ECO:0000256" key="4">
    <source>
        <dbReference type="ARBA" id="ARBA00023180"/>
    </source>
</evidence>
<evidence type="ECO:0000256" key="1">
    <source>
        <dbReference type="ARBA" id="ARBA00022614"/>
    </source>
</evidence>
<dbReference type="InterPro" id="IPR003591">
    <property type="entry name" value="Leu-rich_rpt_typical-subtyp"/>
</dbReference>
<proteinExistence type="predicted"/>
<evidence type="ECO:0000313" key="6">
    <source>
        <dbReference type="EMBL" id="KAK2157671.1"/>
    </source>
</evidence>
<keyword evidence="5" id="KW-1133">Transmembrane helix</keyword>
<dbReference type="InterPro" id="IPR032675">
    <property type="entry name" value="LRR_dom_sf"/>
</dbReference>
<dbReference type="SMART" id="SM00369">
    <property type="entry name" value="LRR_TYP"/>
    <property type="match status" value="4"/>
</dbReference>
<organism evidence="6 7">
    <name type="scientific">Paralvinella palmiformis</name>
    <dbReference type="NCBI Taxonomy" id="53620"/>
    <lineage>
        <taxon>Eukaryota</taxon>
        <taxon>Metazoa</taxon>
        <taxon>Spiralia</taxon>
        <taxon>Lophotrochozoa</taxon>
        <taxon>Annelida</taxon>
        <taxon>Polychaeta</taxon>
        <taxon>Sedentaria</taxon>
        <taxon>Canalipalpata</taxon>
        <taxon>Terebellida</taxon>
        <taxon>Terebelliformia</taxon>
        <taxon>Alvinellidae</taxon>
        <taxon>Paralvinella</taxon>
    </lineage>
</organism>
<dbReference type="InterPro" id="IPR001611">
    <property type="entry name" value="Leu-rich_rpt"/>
</dbReference>
<comment type="caution">
    <text evidence="6">The sequence shown here is derived from an EMBL/GenBank/DDBJ whole genome shotgun (WGS) entry which is preliminary data.</text>
</comment>
<evidence type="ECO:0000256" key="2">
    <source>
        <dbReference type="ARBA" id="ARBA00022729"/>
    </source>
</evidence>
<dbReference type="PROSITE" id="PS51450">
    <property type="entry name" value="LRR"/>
    <property type="match status" value="6"/>
</dbReference>
<dbReference type="SUPFAM" id="SSF52058">
    <property type="entry name" value="L domain-like"/>
    <property type="match status" value="1"/>
</dbReference>